<dbReference type="SMART" id="SM00278">
    <property type="entry name" value="HhH1"/>
    <property type="match status" value="2"/>
</dbReference>
<evidence type="ECO:0000313" key="4">
    <source>
        <dbReference type="Proteomes" id="UP000595564"/>
    </source>
</evidence>
<evidence type="ECO:0000259" key="2">
    <source>
        <dbReference type="SMART" id="SM00278"/>
    </source>
</evidence>
<dbReference type="KEGG" id="thyd:TTHT_0699"/>
<dbReference type="GO" id="GO:0003677">
    <property type="term" value="F:DNA binding"/>
    <property type="evidence" value="ECO:0007669"/>
    <property type="project" value="InterPro"/>
</dbReference>
<feature type="domain" description="Helix-hairpin-helix DNA-binding motif class 1" evidence="2">
    <location>
        <begin position="49"/>
        <end position="68"/>
    </location>
</feature>
<dbReference type="InterPro" id="IPR003583">
    <property type="entry name" value="Hlx-hairpin-Hlx_DNA-bd_motif"/>
</dbReference>
<sequence>MKYLSILILIITLGFGFNMPAMANSGKATNRVKTVNKVEKININTASVDQLIKLKGIGPKKAKAIVEFRKKNGKFKKLEDLMLVKGIGKKTFEKIKPFLTL</sequence>
<feature type="domain" description="Helix-hairpin-helix DNA-binding motif class 1" evidence="2">
    <location>
        <begin position="79"/>
        <end position="98"/>
    </location>
</feature>
<evidence type="ECO:0000313" key="3">
    <source>
        <dbReference type="EMBL" id="BBB32271.1"/>
    </source>
</evidence>
<dbReference type="PANTHER" id="PTHR21180">
    <property type="entry name" value="ENDONUCLEASE/EXONUCLEASE/PHOSPHATASE FAMILY DOMAIN-CONTAINING PROTEIN 1"/>
    <property type="match status" value="1"/>
</dbReference>
<name>A0A7R6PNE0_9BACT</name>
<dbReference type="RefSeq" id="WP_201328615.1">
    <property type="nucleotide sequence ID" value="NZ_AP017470.1"/>
</dbReference>
<dbReference type="AlphaFoldDB" id="A0A7R6PNE0"/>
<protein>
    <submittedName>
        <fullName evidence="3">Competence protein ComEA</fullName>
    </submittedName>
</protein>
<accession>A0A7R6PNE0</accession>
<dbReference type="NCBIfam" id="TIGR00426">
    <property type="entry name" value="competence protein ComEA helix-hairpin-helix repeat region"/>
    <property type="match status" value="1"/>
</dbReference>
<dbReference type="GO" id="GO:0006281">
    <property type="term" value="P:DNA repair"/>
    <property type="evidence" value="ECO:0007669"/>
    <property type="project" value="InterPro"/>
</dbReference>
<dbReference type="EMBL" id="AP017470">
    <property type="protein sequence ID" value="BBB32271.1"/>
    <property type="molecule type" value="Genomic_DNA"/>
</dbReference>
<reference evidence="3 4" key="1">
    <citation type="journal article" date="2012" name="Extremophiles">
        <title>Thermotomaculum hydrothermale gen. nov., sp. nov., a novel heterotrophic thermophile within the phylum Acidobacteria from a deep-sea hydrothermal vent chimney in the Southern Okinawa Trough.</title>
        <authorList>
            <person name="Izumi H."/>
            <person name="Nunoura T."/>
            <person name="Miyazaki M."/>
            <person name="Mino S."/>
            <person name="Toki T."/>
            <person name="Takai K."/>
            <person name="Sako Y."/>
            <person name="Sawabe T."/>
            <person name="Nakagawa S."/>
        </authorList>
    </citation>
    <scope>NUCLEOTIDE SEQUENCE [LARGE SCALE GENOMIC DNA]</scope>
    <source>
        <strain evidence="3 4">AC55</strain>
    </source>
</reference>
<dbReference type="InterPro" id="IPR010994">
    <property type="entry name" value="RuvA_2-like"/>
</dbReference>
<feature type="signal peptide" evidence="1">
    <location>
        <begin position="1"/>
        <end position="23"/>
    </location>
</feature>
<keyword evidence="1" id="KW-0732">Signal</keyword>
<dbReference type="InterPro" id="IPR004509">
    <property type="entry name" value="Competence_ComEA_HhH"/>
</dbReference>
<organism evidence="3 4">
    <name type="scientific">Thermotomaculum hydrothermale</name>
    <dbReference type="NCBI Taxonomy" id="981385"/>
    <lineage>
        <taxon>Bacteria</taxon>
        <taxon>Pseudomonadati</taxon>
        <taxon>Acidobacteriota</taxon>
        <taxon>Holophagae</taxon>
        <taxon>Thermotomaculales</taxon>
        <taxon>Thermotomaculaceae</taxon>
        <taxon>Thermotomaculum</taxon>
    </lineage>
</organism>
<keyword evidence="4" id="KW-1185">Reference proteome</keyword>
<gene>
    <name evidence="3" type="ORF">TTHT_0699</name>
</gene>
<dbReference type="Proteomes" id="UP000595564">
    <property type="component" value="Chromosome"/>
</dbReference>
<dbReference type="SUPFAM" id="SSF47781">
    <property type="entry name" value="RuvA domain 2-like"/>
    <property type="match status" value="1"/>
</dbReference>
<dbReference type="Gene3D" id="1.10.150.320">
    <property type="entry name" value="Photosystem II 12 kDa extrinsic protein"/>
    <property type="match status" value="1"/>
</dbReference>
<dbReference type="PANTHER" id="PTHR21180:SF32">
    <property type="entry name" value="ENDONUCLEASE_EXONUCLEASE_PHOSPHATASE FAMILY DOMAIN-CONTAINING PROTEIN 1"/>
    <property type="match status" value="1"/>
</dbReference>
<dbReference type="InterPro" id="IPR051675">
    <property type="entry name" value="Endo/Exo/Phosphatase_dom_1"/>
</dbReference>
<feature type="chain" id="PRO_5032292219" evidence="1">
    <location>
        <begin position="24"/>
        <end position="101"/>
    </location>
</feature>
<dbReference type="Pfam" id="PF12836">
    <property type="entry name" value="HHH_3"/>
    <property type="match status" value="1"/>
</dbReference>
<proteinExistence type="predicted"/>
<evidence type="ECO:0000256" key="1">
    <source>
        <dbReference type="SAM" id="SignalP"/>
    </source>
</evidence>